<feature type="region of interest" description="Disordered" evidence="1">
    <location>
        <begin position="61"/>
        <end position="104"/>
    </location>
</feature>
<comment type="caution">
    <text evidence="3">The sequence shown here is derived from an EMBL/GenBank/DDBJ whole genome shotgun (WGS) entry which is preliminary data.</text>
</comment>
<proteinExistence type="predicted"/>
<feature type="compositionally biased region" description="Basic and acidic residues" evidence="1">
    <location>
        <begin position="61"/>
        <end position="98"/>
    </location>
</feature>
<evidence type="ECO:0000259" key="2">
    <source>
        <dbReference type="SMART" id="SM00834"/>
    </source>
</evidence>
<name>X1GW38_9ZZZZ</name>
<dbReference type="NCBIfam" id="TIGR02605">
    <property type="entry name" value="CxxC_CxxC_SSSS"/>
    <property type="match status" value="1"/>
</dbReference>
<organism evidence="3">
    <name type="scientific">marine sediment metagenome</name>
    <dbReference type="NCBI Taxonomy" id="412755"/>
    <lineage>
        <taxon>unclassified sequences</taxon>
        <taxon>metagenomes</taxon>
        <taxon>ecological metagenomes</taxon>
    </lineage>
</organism>
<feature type="domain" description="Putative regulatory protein FmdB zinc ribbon" evidence="2">
    <location>
        <begin position="1"/>
        <end position="42"/>
    </location>
</feature>
<reference evidence="3" key="1">
    <citation type="journal article" date="2014" name="Front. Microbiol.">
        <title>High frequency of phylogenetically diverse reductive dehalogenase-homologous genes in deep subseafloor sedimentary metagenomes.</title>
        <authorList>
            <person name="Kawai M."/>
            <person name="Futagami T."/>
            <person name="Toyoda A."/>
            <person name="Takaki Y."/>
            <person name="Nishi S."/>
            <person name="Hori S."/>
            <person name="Arai W."/>
            <person name="Tsubouchi T."/>
            <person name="Morono Y."/>
            <person name="Uchiyama I."/>
            <person name="Ito T."/>
            <person name="Fujiyama A."/>
            <person name="Inagaki F."/>
            <person name="Takami H."/>
        </authorList>
    </citation>
    <scope>NUCLEOTIDE SEQUENCE</scope>
    <source>
        <strain evidence="3">Expedition CK06-06</strain>
    </source>
</reference>
<accession>X1GW38</accession>
<evidence type="ECO:0000313" key="3">
    <source>
        <dbReference type="EMBL" id="GAH37223.1"/>
    </source>
</evidence>
<gene>
    <name evidence="3" type="ORF">S03H2_20455</name>
</gene>
<evidence type="ECO:0000256" key="1">
    <source>
        <dbReference type="SAM" id="MobiDB-lite"/>
    </source>
</evidence>
<dbReference type="SMART" id="SM00834">
    <property type="entry name" value="CxxC_CXXC_SSSS"/>
    <property type="match status" value="1"/>
</dbReference>
<dbReference type="EMBL" id="BARU01010783">
    <property type="protein sequence ID" value="GAH37223.1"/>
    <property type="molecule type" value="Genomic_DNA"/>
</dbReference>
<dbReference type="PANTHER" id="PTHR34404:SF2">
    <property type="entry name" value="CONSERVED SERINE RICH PROTEIN"/>
    <property type="match status" value="1"/>
</dbReference>
<dbReference type="InterPro" id="IPR013429">
    <property type="entry name" value="Regulatory_FmdB_Zinc_ribbon"/>
</dbReference>
<dbReference type="PANTHER" id="PTHR34404">
    <property type="entry name" value="REGULATORY PROTEIN, FMDB FAMILY"/>
    <property type="match status" value="1"/>
</dbReference>
<sequence>MPTYDYICENCACKFEQFQAIKAKPIRKCPACGKRELKRLIGSGSGIIFKGSGFYQTDYRSESYKKGEKSEKSSTAEKKTKTESKDSKSSEKTKPDTKNKKKSA</sequence>
<dbReference type="AlphaFoldDB" id="X1GW38"/>
<dbReference type="Pfam" id="PF09723">
    <property type="entry name" value="Zn_ribbon_8"/>
    <property type="match status" value="1"/>
</dbReference>
<protein>
    <recommendedName>
        <fullName evidence="2">Putative regulatory protein FmdB zinc ribbon domain-containing protein</fullName>
    </recommendedName>
</protein>